<sequence length="195" mass="22518">MEHITPIKEIDSIKDDFTIKGRIIHLWTQKSKFDANDTYSIEMILMMRSGIKMIASKQDTKHNDFLKNHMFSNIDDLFEPLEEKTVIIVGTVKGIRQNIRWYYLAYSNCKKSAKEKESSTDKVDGSHEVAEIVTYECANPKCKNIQISVIPRYCLLRDQSCQDLDEMENLSTSKTARLSPPDEQPIPLLVSKKEK</sequence>
<dbReference type="InterPro" id="IPR012340">
    <property type="entry name" value="NA-bd_OB-fold"/>
</dbReference>
<dbReference type="EMBL" id="NBSK02000005">
    <property type="protein sequence ID" value="KAJ0203840.1"/>
    <property type="molecule type" value="Genomic_DNA"/>
</dbReference>
<name>A0A9R1VCW4_LACSA</name>
<evidence type="ECO:0000256" key="1">
    <source>
        <dbReference type="SAM" id="MobiDB-lite"/>
    </source>
</evidence>
<dbReference type="Gene3D" id="2.40.50.140">
    <property type="entry name" value="Nucleic acid-binding proteins"/>
    <property type="match status" value="1"/>
</dbReference>
<keyword evidence="3" id="KW-1185">Reference proteome</keyword>
<dbReference type="Proteomes" id="UP000235145">
    <property type="component" value="Unassembled WGS sequence"/>
</dbReference>
<feature type="region of interest" description="Disordered" evidence="1">
    <location>
        <begin position="171"/>
        <end position="195"/>
    </location>
</feature>
<accession>A0A9R1VCW4</accession>
<dbReference type="AlphaFoldDB" id="A0A9R1VCW4"/>
<proteinExistence type="predicted"/>
<organism evidence="2 3">
    <name type="scientific">Lactuca sativa</name>
    <name type="common">Garden lettuce</name>
    <dbReference type="NCBI Taxonomy" id="4236"/>
    <lineage>
        <taxon>Eukaryota</taxon>
        <taxon>Viridiplantae</taxon>
        <taxon>Streptophyta</taxon>
        <taxon>Embryophyta</taxon>
        <taxon>Tracheophyta</taxon>
        <taxon>Spermatophyta</taxon>
        <taxon>Magnoliopsida</taxon>
        <taxon>eudicotyledons</taxon>
        <taxon>Gunneridae</taxon>
        <taxon>Pentapetalae</taxon>
        <taxon>asterids</taxon>
        <taxon>campanulids</taxon>
        <taxon>Asterales</taxon>
        <taxon>Asteraceae</taxon>
        <taxon>Cichorioideae</taxon>
        <taxon>Cichorieae</taxon>
        <taxon>Lactucinae</taxon>
        <taxon>Lactuca</taxon>
    </lineage>
</organism>
<gene>
    <name evidence="2" type="ORF">LSAT_V11C500277660</name>
</gene>
<evidence type="ECO:0000313" key="2">
    <source>
        <dbReference type="EMBL" id="KAJ0203840.1"/>
    </source>
</evidence>
<reference evidence="2 3" key="1">
    <citation type="journal article" date="2017" name="Nat. Commun.">
        <title>Genome assembly with in vitro proximity ligation data and whole-genome triplication in lettuce.</title>
        <authorList>
            <person name="Reyes-Chin-Wo S."/>
            <person name="Wang Z."/>
            <person name="Yang X."/>
            <person name="Kozik A."/>
            <person name="Arikit S."/>
            <person name="Song C."/>
            <person name="Xia L."/>
            <person name="Froenicke L."/>
            <person name="Lavelle D.O."/>
            <person name="Truco M.J."/>
            <person name="Xia R."/>
            <person name="Zhu S."/>
            <person name="Xu C."/>
            <person name="Xu H."/>
            <person name="Xu X."/>
            <person name="Cox K."/>
            <person name="Korf I."/>
            <person name="Meyers B.C."/>
            <person name="Michelmore R.W."/>
        </authorList>
    </citation>
    <scope>NUCLEOTIDE SEQUENCE [LARGE SCALE GENOMIC DNA]</scope>
    <source>
        <strain evidence="3">cv. Salinas</strain>
        <tissue evidence="2">Seedlings</tissue>
    </source>
</reference>
<protein>
    <recommendedName>
        <fullName evidence="4">Replication protein A OB domain-containing protein</fullName>
    </recommendedName>
</protein>
<comment type="caution">
    <text evidence="2">The sequence shown here is derived from an EMBL/GenBank/DDBJ whole genome shotgun (WGS) entry which is preliminary data.</text>
</comment>
<evidence type="ECO:0000313" key="3">
    <source>
        <dbReference type="Proteomes" id="UP000235145"/>
    </source>
</evidence>
<evidence type="ECO:0008006" key="4">
    <source>
        <dbReference type="Google" id="ProtNLM"/>
    </source>
</evidence>